<sequence>HDPTSCGEPETESRKVAFSEAEYGVLRSRNRRAGNPDGPRKGSSNHRDCTTAEYQRTTTVPRYDFVVPPFYSKLRRSDETFVFPPPKEETLEMGNPRTDRVRYTEDPFEVGPITGSTRLLTTFCATNGCK</sequence>
<feature type="region of interest" description="Disordered" evidence="1">
    <location>
        <begin position="1"/>
        <end position="49"/>
    </location>
</feature>
<comment type="caution">
    <text evidence="2">The sequence shown here is derived from an EMBL/GenBank/DDBJ whole genome shotgun (WGS) entry which is preliminary data.</text>
</comment>
<name>A0AAV7IBC1_COTGL</name>
<keyword evidence="3" id="KW-1185">Reference proteome</keyword>
<evidence type="ECO:0000313" key="3">
    <source>
        <dbReference type="Proteomes" id="UP000826195"/>
    </source>
</evidence>
<protein>
    <submittedName>
        <fullName evidence="2">Uncharacterized protein</fullName>
    </submittedName>
</protein>
<dbReference type="AlphaFoldDB" id="A0AAV7IBC1"/>
<evidence type="ECO:0000256" key="1">
    <source>
        <dbReference type="SAM" id="MobiDB-lite"/>
    </source>
</evidence>
<feature type="non-terminal residue" evidence="2">
    <location>
        <position position="1"/>
    </location>
</feature>
<dbReference type="EMBL" id="JAHXZJ010000747">
    <property type="protein sequence ID" value="KAH0557308.1"/>
    <property type="molecule type" value="Genomic_DNA"/>
</dbReference>
<gene>
    <name evidence="2" type="ORF">KQX54_003624</name>
</gene>
<evidence type="ECO:0000313" key="2">
    <source>
        <dbReference type="EMBL" id="KAH0557308.1"/>
    </source>
</evidence>
<proteinExistence type="predicted"/>
<accession>A0AAV7IBC1</accession>
<organism evidence="2 3">
    <name type="scientific">Cotesia glomerata</name>
    <name type="common">Lepidopteran parasitic wasp</name>
    <name type="synonym">Apanteles glomeratus</name>
    <dbReference type="NCBI Taxonomy" id="32391"/>
    <lineage>
        <taxon>Eukaryota</taxon>
        <taxon>Metazoa</taxon>
        <taxon>Ecdysozoa</taxon>
        <taxon>Arthropoda</taxon>
        <taxon>Hexapoda</taxon>
        <taxon>Insecta</taxon>
        <taxon>Pterygota</taxon>
        <taxon>Neoptera</taxon>
        <taxon>Endopterygota</taxon>
        <taxon>Hymenoptera</taxon>
        <taxon>Apocrita</taxon>
        <taxon>Ichneumonoidea</taxon>
        <taxon>Braconidae</taxon>
        <taxon>Microgastrinae</taxon>
        <taxon>Cotesia</taxon>
    </lineage>
</organism>
<reference evidence="2 3" key="1">
    <citation type="journal article" date="2021" name="J. Hered.">
        <title>A chromosome-level genome assembly of the parasitoid wasp, Cotesia glomerata (Hymenoptera: Braconidae).</title>
        <authorList>
            <person name="Pinto B.J."/>
            <person name="Weis J.J."/>
            <person name="Gamble T."/>
            <person name="Ode P.J."/>
            <person name="Paul R."/>
            <person name="Zaspel J.M."/>
        </authorList>
    </citation>
    <scope>NUCLEOTIDE SEQUENCE [LARGE SCALE GENOMIC DNA]</scope>
    <source>
        <strain evidence="2">CgM1</strain>
    </source>
</reference>
<dbReference type="Proteomes" id="UP000826195">
    <property type="component" value="Unassembled WGS sequence"/>
</dbReference>